<organism evidence="1 2">
    <name type="scientific">Achromobacter xylosoxidans (strain A8)</name>
    <dbReference type="NCBI Taxonomy" id="762376"/>
    <lineage>
        <taxon>Bacteria</taxon>
        <taxon>Pseudomonadati</taxon>
        <taxon>Pseudomonadota</taxon>
        <taxon>Betaproteobacteria</taxon>
        <taxon>Burkholderiales</taxon>
        <taxon>Alcaligenaceae</taxon>
        <taxon>Achromobacter</taxon>
    </lineage>
</organism>
<reference evidence="1 2" key="1">
    <citation type="journal article" date="2011" name="J. Bacteriol.">
        <title>Complete genome sequence of the haloaromatic acid-degrading bacterium Achromobacter xylosoxidans A8.</title>
        <authorList>
            <person name="Strnad H."/>
            <person name="Ridl J."/>
            <person name="Paces J."/>
            <person name="Kolar M."/>
            <person name="Vlcek C."/>
            <person name="Paces V."/>
        </authorList>
    </citation>
    <scope>NUCLEOTIDE SEQUENCE [LARGE SCALE GENOMIC DNA]</scope>
    <source>
        <strain evidence="1 2">A8</strain>
    </source>
</reference>
<protein>
    <recommendedName>
        <fullName evidence="3">DNA-3-methyladenine glycosylase</fullName>
    </recommendedName>
</protein>
<accession>E3HHP1</accession>
<name>E3HHP1_ACHXA</name>
<dbReference type="EMBL" id="CP002287">
    <property type="protein sequence ID" value="ADP15421.1"/>
    <property type="molecule type" value="Genomic_DNA"/>
</dbReference>
<evidence type="ECO:0000313" key="1">
    <source>
        <dbReference type="EMBL" id="ADP15421.1"/>
    </source>
</evidence>
<proteinExistence type="predicted"/>
<dbReference type="KEGG" id="axy:AXYL_02092"/>
<gene>
    <name evidence="1" type="ordered locus">AXYL_02092</name>
</gene>
<dbReference type="Proteomes" id="UP000006876">
    <property type="component" value="Chromosome"/>
</dbReference>
<dbReference type="AlphaFoldDB" id="E3HHP1"/>
<sequence>MRCAMERDELLAQMVSRSAELSSFGDWVDVLGRFADCLSLVSKRLEPAEVEQLLDVGATFYRTLARAEGYRLSTTLPPKG</sequence>
<evidence type="ECO:0000313" key="2">
    <source>
        <dbReference type="Proteomes" id="UP000006876"/>
    </source>
</evidence>
<evidence type="ECO:0008006" key="3">
    <source>
        <dbReference type="Google" id="ProtNLM"/>
    </source>
</evidence>
<dbReference type="HOGENOM" id="CLU_2646164_0_0_4"/>